<name>J3F0G3_9EURY</name>
<organism evidence="3 4">
    <name type="scientific">Halogranum salarium B-1</name>
    <dbReference type="NCBI Taxonomy" id="1210908"/>
    <lineage>
        <taxon>Archaea</taxon>
        <taxon>Methanobacteriati</taxon>
        <taxon>Methanobacteriota</taxon>
        <taxon>Stenosarchaea group</taxon>
        <taxon>Halobacteria</taxon>
        <taxon>Halobacteriales</taxon>
        <taxon>Haloferacaceae</taxon>
    </lineage>
</organism>
<proteinExistence type="predicted"/>
<dbReference type="RefSeq" id="WP_009374652.1">
    <property type="nucleotide sequence ID" value="NZ_ALJD01000002.1"/>
</dbReference>
<dbReference type="EMBL" id="ALJD01000002">
    <property type="protein sequence ID" value="EJN61577.1"/>
    <property type="molecule type" value="Genomic_DNA"/>
</dbReference>
<dbReference type="AlphaFoldDB" id="J3F0G3"/>
<dbReference type="OrthoDB" id="316855at2157"/>
<evidence type="ECO:0000256" key="1">
    <source>
        <dbReference type="SAM" id="MobiDB-lite"/>
    </source>
</evidence>
<sequence length="751" mass="85828">MSDEFDVFDADPVTSDEEDSVGSEVALEETTVEVDGQTVAVEGDSGADVDDDLRASRFDEERREREQAVREQFEAQCIHCRTLFESVDDEAAHECTAEPVASCRFCAETHRRRDDPEDHIYSCREFRRYHEKEIRRSRAEVYRGDGLHAFDDMEYIRPWYHELKGYIKYDCSDQRNPMQSYYALNSLQKEHDWEDHGTLRTGFEVDVDELPQVTRRQLEKADDFGTFDDVEKWAVEFNFKSCGIAPPTGDVADDIDWRLEEVREYIVKVYPSAYQSFEEAKQDGRKRASFTLKPRWPEIESTSGRGISNPYDIAGFDVDTSGSNIQFERYPDLLHRAMEALADRQGFRFDKFTRIRHDDFAPDNIHKSSNITDAELYVRVQKDETGRVYAFDGTLHRVSMLLGSVRRGYAKSVRDDTKCPGYYHTATIGPMRAAEMVGGHDLAKELKHYHVNHPMAVEGGALEHPKIGASFQNSKHDDTVYWSDLERLERELDETILNTLRWSDLPTGVDEDVFVADDYFQVVGDRRFRKVVHDQLPRLREQQDREARQFAVAGNLTQTDIDAVETLLTDGGVVSPADVAEAIGRSISTVYDSLKRLSGIVVHRYGEVELASRYLAQQVLGKLKGARRAVENSLEQSIDDLVRGEKFARADSNQTNPWDRWLGNWVERIDDGGGSAPAKLILGWTPADLDDARELLMSGALRWAEVTGHDLVDFAKEFSPVVETAEGDRLEWSNWHDFAKMLPGFKARYVG</sequence>
<dbReference type="Pfam" id="PF25227">
    <property type="entry name" value="DUF7845"/>
    <property type="match status" value="1"/>
</dbReference>
<evidence type="ECO:0000313" key="3">
    <source>
        <dbReference type="EMBL" id="EJN61577.1"/>
    </source>
</evidence>
<gene>
    <name evidence="3" type="ORF">HSB1_06180</name>
</gene>
<dbReference type="InterPro" id="IPR057167">
    <property type="entry name" value="DUF7845"/>
</dbReference>
<dbReference type="PATRIC" id="fig|1210908.3.peg.583"/>
<evidence type="ECO:0000313" key="4">
    <source>
        <dbReference type="Proteomes" id="UP000007813"/>
    </source>
</evidence>
<accession>J3F0G3</accession>
<dbReference type="eggNOG" id="arCOG06319">
    <property type="taxonomic scope" value="Archaea"/>
</dbReference>
<feature type="region of interest" description="Disordered" evidence="1">
    <location>
        <begin position="1"/>
        <end position="24"/>
    </location>
</feature>
<comment type="caution">
    <text evidence="3">The sequence shown here is derived from an EMBL/GenBank/DDBJ whole genome shotgun (WGS) entry which is preliminary data.</text>
</comment>
<protein>
    <recommendedName>
        <fullName evidence="2">DUF7845 domain-containing protein</fullName>
    </recommendedName>
</protein>
<dbReference type="Proteomes" id="UP000007813">
    <property type="component" value="Unassembled WGS sequence"/>
</dbReference>
<reference evidence="3 4" key="1">
    <citation type="journal article" date="2012" name="J. Bacteriol.">
        <title>Draft Genome Sequence of the Extremely Halophilic Archaeon Halogranum salarium B-1T.</title>
        <authorList>
            <person name="Kim K.K."/>
            <person name="Lee K.C."/>
            <person name="Lee J.S."/>
        </authorList>
    </citation>
    <scope>NUCLEOTIDE SEQUENCE [LARGE SCALE GENOMIC DNA]</scope>
    <source>
        <strain evidence="3 4">B-1</strain>
    </source>
</reference>
<evidence type="ECO:0000259" key="2">
    <source>
        <dbReference type="Pfam" id="PF25227"/>
    </source>
</evidence>
<feature type="domain" description="DUF7845" evidence="2">
    <location>
        <begin position="156"/>
        <end position="522"/>
    </location>
</feature>